<keyword evidence="6" id="KW-0175">Coiled coil</keyword>
<protein>
    <submittedName>
        <fullName evidence="9">TIGR04211 family SH3 domain-containing protein</fullName>
    </submittedName>
</protein>
<dbReference type="STRING" id="1121937.GCA_000423125_01033"/>
<keyword evidence="3" id="KW-0732">Signal</keyword>
<evidence type="ECO:0000256" key="1">
    <source>
        <dbReference type="ARBA" id="ARBA00004167"/>
    </source>
</evidence>
<evidence type="ECO:0000313" key="10">
    <source>
        <dbReference type="Proteomes" id="UP000259273"/>
    </source>
</evidence>
<dbReference type="EMBL" id="DMND01000190">
    <property type="protein sequence ID" value="HAN28819.1"/>
    <property type="molecule type" value="Genomic_DNA"/>
</dbReference>
<keyword evidence="4 7" id="KW-1133">Transmembrane helix</keyword>
<evidence type="ECO:0000256" key="6">
    <source>
        <dbReference type="SAM" id="Coils"/>
    </source>
</evidence>
<dbReference type="NCBIfam" id="TIGR04211">
    <property type="entry name" value="SH3_and_anchor"/>
    <property type="match status" value="1"/>
</dbReference>
<evidence type="ECO:0000256" key="2">
    <source>
        <dbReference type="ARBA" id="ARBA00022692"/>
    </source>
</evidence>
<evidence type="ECO:0000313" key="9">
    <source>
        <dbReference type="EMBL" id="HAN28819.1"/>
    </source>
</evidence>
<sequence length="279" mass="30948">MTAWKQPETGQTATRTWPLACSGRLSSNPTSACCPERHAVINWRATDRLQRRTRVLQHILIVSLFAILCSATAQAQDTRYISDTQYIPVRSGAGNEFRIIHRGIPSGTQLTVSRESEDGTWAEITTEGGTTGWVRSQYLMASVPARNQVDSARSRAEQLAEQNAALTEELNQLKQVRGELETSIDSADGTLQAVTEELAQLKQISGRSLELDAENRRLVEDVENLRAQADMLGAENQRLQENLRSSAFIDGALAVLLGVVITLVVPRLWPKRRRNDGWA</sequence>
<feature type="coiled-coil region" evidence="6">
    <location>
        <begin position="149"/>
        <end position="242"/>
    </location>
</feature>
<dbReference type="Gene3D" id="2.30.30.40">
    <property type="entry name" value="SH3 Domains"/>
    <property type="match status" value="1"/>
</dbReference>
<dbReference type="Pfam" id="PF08239">
    <property type="entry name" value="SH3_3"/>
    <property type="match status" value="1"/>
</dbReference>
<dbReference type="InterPro" id="IPR003646">
    <property type="entry name" value="SH3-like_bac-type"/>
</dbReference>
<dbReference type="SMART" id="SM00287">
    <property type="entry name" value="SH3b"/>
    <property type="match status" value="1"/>
</dbReference>
<evidence type="ECO:0000256" key="7">
    <source>
        <dbReference type="SAM" id="Phobius"/>
    </source>
</evidence>
<evidence type="ECO:0000259" key="8">
    <source>
        <dbReference type="PROSITE" id="PS51781"/>
    </source>
</evidence>
<proteinExistence type="predicted"/>
<feature type="domain" description="SH3b" evidence="8">
    <location>
        <begin position="76"/>
        <end position="143"/>
    </location>
</feature>
<dbReference type="PROSITE" id="PS51781">
    <property type="entry name" value="SH3B"/>
    <property type="match status" value="1"/>
</dbReference>
<dbReference type="Proteomes" id="UP000259273">
    <property type="component" value="Unassembled WGS sequence"/>
</dbReference>
<reference evidence="9 10" key="1">
    <citation type="journal article" date="2018" name="Nat. Biotechnol.">
        <title>A standardized bacterial taxonomy based on genome phylogeny substantially revises the tree of life.</title>
        <authorList>
            <person name="Parks D.H."/>
            <person name="Chuvochina M."/>
            <person name="Waite D.W."/>
            <person name="Rinke C."/>
            <person name="Skarshewski A."/>
            <person name="Chaumeil P.A."/>
            <person name="Hugenholtz P."/>
        </authorList>
    </citation>
    <scope>NUCLEOTIDE SEQUENCE [LARGE SCALE GENOMIC DNA]</scope>
    <source>
        <strain evidence="9">UBA9158</strain>
    </source>
</reference>
<comment type="caution">
    <text evidence="9">The sequence shown here is derived from an EMBL/GenBank/DDBJ whole genome shotgun (WGS) entry which is preliminary data.</text>
</comment>
<dbReference type="AlphaFoldDB" id="A0A3C1KQ23"/>
<evidence type="ECO:0000256" key="5">
    <source>
        <dbReference type="ARBA" id="ARBA00023136"/>
    </source>
</evidence>
<dbReference type="GO" id="GO:0016020">
    <property type="term" value="C:membrane"/>
    <property type="evidence" value="ECO:0007669"/>
    <property type="project" value="UniProtKB-SubCell"/>
</dbReference>
<keyword evidence="5 7" id="KW-0472">Membrane</keyword>
<gene>
    <name evidence="9" type="ORF">DCP75_14055</name>
</gene>
<evidence type="ECO:0000256" key="4">
    <source>
        <dbReference type="ARBA" id="ARBA00022989"/>
    </source>
</evidence>
<dbReference type="InterPro" id="IPR016476">
    <property type="entry name" value="SH3_dom_pro"/>
</dbReference>
<accession>A0A3C1KQ23</accession>
<feature type="transmembrane region" description="Helical" evidence="7">
    <location>
        <begin position="247"/>
        <end position="265"/>
    </location>
</feature>
<comment type="subcellular location">
    <subcellularLocation>
        <location evidence="1">Membrane</location>
        <topology evidence="1">Single-pass membrane protein</topology>
    </subcellularLocation>
</comment>
<keyword evidence="2 7" id="KW-0812">Transmembrane</keyword>
<evidence type="ECO:0000256" key="3">
    <source>
        <dbReference type="ARBA" id="ARBA00022729"/>
    </source>
</evidence>
<organism evidence="9 10">
    <name type="scientific">Haliea salexigens</name>
    <dbReference type="NCBI Taxonomy" id="287487"/>
    <lineage>
        <taxon>Bacteria</taxon>
        <taxon>Pseudomonadati</taxon>
        <taxon>Pseudomonadota</taxon>
        <taxon>Gammaproteobacteria</taxon>
        <taxon>Cellvibrionales</taxon>
        <taxon>Halieaceae</taxon>
        <taxon>Haliea</taxon>
    </lineage>
</organism>
<name>A0A3C1KQ23_9GAMM</name>